<evidence type="ECO:0000256" key="11">
    <source>
        <dbReference type="ARBA" id="ARBA00043671"/>
    </source>
</evidence>
<evidence type="ECO:0000256" key="7">
    <source>
        <dbReference type="ARBA" id="ARBA00022801"/>
    </source>
</evidence>
<dbReference type="EC" id="3.1.3.62" evidence="4"/>
<organism evidence="14">
    <name type="scientific">Eutreptiella gymnastica</name>
    <dbReference type="NCBI Taxonomy" id="73025"/>
    <lineage>
        <taxon>Eukaryota</taxon>
        <taxon>Discoba</taxon>
        <taxon>Euglenozoa</taxon>
        <taxon>Euglenida</taxon>
        <taxon>Spirocuta</taxon>
        <taxon>Euglenophyceae</taxon>
        <taxon>Eutreptiales</taxon>
        <taxon>Eutreptiaceae</taxon>
        <taxon>Eutreptiella</taxon>
    </lineage>
</organism>
<dbReference type="InterPro" id="IPR000560">
    <property type="entry name" value="His_Pase_clade-2"/>
</dbReference>
<dbReference type="GO" id="GO:0016020">
    <property type="term" value="C:membrane"/>
    <property type="evidence" value="ECO:0007669"/>
    <property type="project" value="UniProtKB-SubCell"/>
</dbReference>
<dbReference type="InterPro" id="IPR029033">
    <property type="entry name" value="His_PPase_superfam"/>
</dbReference>
<keyword evidence="6" id="KW-0732">Signal</keyword>
<dbReference type="AlphaFoldDB" id="A0A7S1NHL9"/>
<evidence type="ECO:0000313" key="14">
    <source>
        <dbReference type="EMBL" id="CAD9018316.1"/>
    </source>
</evidence>
<gene>
    <name evidence="14" type="ORF">EGYM00392_LOCUS29426</name>
</gene>
<comment type="catalytic activity">
    <reaction evidence="11">
        <text>1D-myo-inositol 1,2,4,5,6-pentakisphosphate + H2O = 1D-myo-inositol 1,2,5,6-tetrakisphosphate + phosphate</text>
        <dbReference type="Rhea" id="RHEA:77115"/>
        <dbReference type="ChEBI" id="CHEBI:15377"/>
        <dbReference type="ChEBI" id="CHEBI:43474"/>
        <dbReference type="ChEBI" id="CHEBI:57798"/>
        <dbReference type="ChEBI" id="CHEBI:195535"/>
        <dbReference type="EC" id="3.1.3.62"/>
    </reaction>
    <physiologicalReaction direction="left-to-right" evidence="11">
        <dbReference type="Rhea" id="RHEA:77116"/>
    </physiologicalReaction>
</comment>
<name>A0A7S1NHL9_9EUGL</name>
<comment type="catalytic activity">
    <reaction evidence="10">
        <text>1D-myo-inositol 1,2,5,6-tetrakisphosphate + H2O = 1D-myo-inositol 1,2,6-trisphosphate + phosphate</text>
        <dbReference type="Rhea" id="RHEA:77119"/>
        <dbReference type="ChEBI" id="CHEBI:15377"/>
        <dbReference type="ChEBI" id="CHEBI:43474"/>
        <dbReference type="ChEBI" id="CHEBI:195535"/>
        <dbReference type="ChEBI" id="CHEBI:195537"/>
        <dbReference type="EC" id="3.1.3.62"/>
    </reaction>
    <physiologicalReaction direction="left-to-right" evidence="10">
        <dbReference type="Rhea" id="RHEA:77120"/>
    </physiologicalReaction>
</comment>
<comment type="catalytic activity">
    <reaction evidence="13">
        <text>(2R)-2,3-bisphosphoglycerate + H2O = (2R)-2-phosphoglycerate + phosphate</text>
        <dbReference type="Rhea" id="RHEA:27381"/>
        <dbReference type="ChEBI" id="CHEBI:15377"/>
        <dbReference type="ChEBI" id="CHEBI:43474"/>
        <dbReference type="ChEBI" id="CHEBI:58248"/>
        <dbReference type="ChEBI" id="CHEBI:58289"/>
        <dbReference type="EC" id="3.1.3.80"/>
    </reaction>
    <physiologicalReaction direction="left-to-right" evidence="13">
        <dbReference type="Rhea" id="RHEA:27382"/>
    </physiologicalReaction>
</comment>
<evidence type="ECO:0000256" key="2">
    <source>
        <dbReference type="ARBA" id="ARBA00008422"/>
    </source>
</evidence>
<dbReference type="PANTHER" id="PTHR20963:SF8">
    <property type="entry name" value="MULTIPLE INOSITOL POLYPHOSPHATE PHOSPHATASE 1"/>
    <property type="match status" value="1"/>
</dbReference>
<evidence type="ECO:0000256" key="12">
    <source>
        <dbReference type="ARBA" id="ARBA00043691"/>
    </source>
</evidence>
<evidence type="ECO:0000256" key="3">
    <source>
        <dbReference type="ARBA" id="ARBA00012976"/>
    </source>
</evidence>
<proteinExistence type="inferred from homology"/>
<dbReference type="EC" id="3.1.3.80" evidence="3"/>
<comment type="catalytic activity">
    <reaction evidence="12">
        <text>1D-myo-inositol hexakisphosphate + H2O = 1D-myo-inositol 1,2,4,5,6-pentakisphosphate + phosphate</text>
        <dbReference type="Rhea" id="RHEA:16989"/>
        <dbReference type="ChEBI" id="CHEBI:15377"/>
        <dbReference type="ChEBI" id="CHEBI:43474"/>
        <dbReference type="ChEBI" id="CHEBI:57798"/>
        <dbReference type="ChEBI" id="CHEBI:58130"/>
        <dbReference type="EC" id="3.1.3.62"/>
    </reaction>
    <physiologicalReaction direction="left-to-right" evidence="12">
        <dbReference type="Rhea" id="RHEA:16990"/>
    </physiologicalReaction>
</comment>
<evidence type="ECO:0000256" key="5">
    <source>
        <dbReference type="ARBA" id="ARBA00018097"/>
    </source>
</evidence>
<evidence type="ECO:0000256" key="6">
    <source>
        <dbReference type="ARBA" id="ARBA00022729"/>
    </source>
</evidence>
<comment type="similarity">
    <text evidence="2">Belongs to the histidine acid phosphatase family. MINPP1 subfamily.</text>
</comment>
<dbReference type="GO" id="GO:0003993">
    <property type="term" value="F:acid phosphatase activity"/>
    <property type="evidence" value="ECO:0007669"/>
    <property type="project" value="TreeGrafter"/>
</dbReference>
<comment type="subcellular location">
    <subcellularLocation>
        <location evidence="1">Membrane</location>
    </subcellularLocation>
</comment>
<dbReference type="Gene3D" id="3.40.50.1240">
    <property type="entry name" value="Phosphoglycerate mutase-like"/>
    <property type="match status" value="1"/>
</dbReference>
<dbReference type="PANTHER" id="PTHR20963">
    <property type="entry name" value="MULTIPLE INOSITOL POLYPHOSPHATE PHOSPHATASE-RELATED"/>
    <property type="match status" value="1"/>
</dbReference>
<accession>A0A7S1NHL9</accession>
<dbReference type="SUPFAM" id="SSF53254">
    <property type="entry name" value="Phosphoglycerate mutase-like"/>
    <property type="match status" value="1"/>
</dbReference>
<dbReference type="Pfam" id="PF00328">
    <property type="entry name" value="His_Phos_2"/>
    <property type="match status" value="1"/>
</dbReference>
<evidence type="ECO:0000256" key="4">
    <source>
        <dbReference type="ARBA" id="ARBA00013040"/>
    </source>
</evidence>
<dbReference type="EMBL" id="HBGA01078879">
    <property type="protein sequence ID" value="CAD9018316.1"/>
    <property type="molecule type" value="Transcribed_RNA"/>
</dbReference>
<dbReference type="GO" id="GO:0034417">
    <property type="term" value="F:bisphosphoglycerate 3-phosphatase activity"/>
    <property type="evidence" value="ECO:0007669"/>
    <property type="project" value="UniProtKB-EC"/>
</dbReference>
<sequence>MIQGDSMARTSLNFAHAETLAPLLGLLGLFEDPNYMSANSPAEAITGRRFRASQAVPFAANLALVLYNVTGSWQVQVLHNERVVPQPMCGDATVCDWEMFKAAQAKHLRMDYHSICTPAATASANDASDEL</sequence>
<protein>
    <recommendedName>
        <fullName evidence="5">Multiple inositol polyphosphate phosphatase 1</fullName>
        <ecNumber evidence="4">3.1.3.62</ecNumber>
        <ecNumber evidence="3">3.1.3.80</ecNumber>
    </recommendedName>
    <alternativeName>
        <fullName evidence="9">2,3-bisphosphoglycerate 3-phosphatase</fullName>
    </alternativeName>
</protein>
<reference evidence="14" key="1">
    <citation type="submission" date="2021-01" db="EMBL/GenBank/DDBJ databases">
        <authorList>
            <person name="Corre E."/>
            <person name="Pelletier E."/>
            <person name="Niang G."/>
            <person name="Scheremetjew M."/>
            <person name="Finn R."/>
            <person name="Kale V."/>
            <person name="Holt S."/>
            <person name="Cochrane G."/>
            <person name="Meng A."/>
            <person name="Brown T."/>
            <person name="Cohen L."/>
        </authorList>
    </citation>
    <scope>NUCLEOTIDE SEQUENCE</scope>
    <source>
        <strain evidence="14">NIES-381</strain>
    </source>
</reference>
<evidence type="ECO:0000256" key="9">
    <source>
        <dbReference type="ARBA" id="ARBA00031642"/>
    </source>
</evidence>
<evidence type="ECO:0000256" key="8">
    <source>
        <dbReference type="ARBA" id="ARBA00023136"/>
    </source>
</evidence>
<dbReference type="GO" id="GO:0052745">
    <property type="term" value="F:inositol phosphate phosphatase activity"/>
    <property type="evidence" value="ECO:0007669"/>
    <property type="project" value="TreeGrafter"/>
</dbReference>
<evidence type="ECO:0000256" key="13">
    <source>
        <dbReference type="ARBA" id="ARBA00043832"/>
    </source>
</evidence>
<keyword evidence="7" id="KW-0378">Hydrolase</keyword>
<evidence type="ECO:0000256" key="10">
    <source>
        <dbReference type="ARBA" id="ARBA00043668"/>
    </source>
</evidence>
<keyword evidence="8" id="KW-0472">Membrane</keyword>
<evidence type="ECO:0000256" key="1">
    <source>
        <dbReference type="ARBA" id="ARBA00004370"/>
    </source>
</evidence>